<evidence type="ECO:0000313" key="1">
    <source>
        <dbReference type="EMBL" id="KAB7661765.1"/>
    </source>
</evidence>
<protein>
    <recommendedName>
        <fullName evidence="3">DUF945 domain-containing protein</fullName>
    </recommendedName>
</protein>
<comment type="caution">
    <text evidence="1">The sequence shown here is derived from an EMBL/GenBank/DDBJ whole genome shotgun (WGS) entry which is preliminary data.</text>
</comment>
<dbReference type="AlphaFoldDB" id="A0A6I1ELQ2"/>
<dbReference type="RefSeq" id="WP_152157910.1">
    <property type="nucleotide sequence ID" value="NZ_WEHX01000015.1"/>
</dbReference>
<accession>A0A6I1ELQ2</accession>
<evidence type="ECO:0008006" key="3">
    <source>
        <dbReference type="Google" id="ProtNLM"/>
    </source>
</evidence>
<evidence type="ECO:0000313" key="2">
    <source>
        <dbReference type="Proteomes" id="UP000430564"/>
    </source>
</evidence>
<sequence>MTTTKRIGIAAGVLVLLAGSGFGLVHWEGRMWDERVAQIAANPPQGIRVAYEETGRTWRTRTFRVRAEAEGLRAVWDGSAEMGWGTRTVLTLSLDEGLGRSIRDSGVSGYRDSMVVETSASGAMKPVLWRLDALEFKDAASGDVCTTEPLLVTAHEADGKTSVTGSLGGFVCRFGDGTSASIRDLVLGFAAQEDRPIADFSLSGGTFDAGELKGDSFSVKLTSRRMEGADKTAAPAEVRWEERADVEVRKPRIEGEAADRVGFSVRLSGLTGAFIEEVTAASEAAALDPLAGWRVLGLWRDAFLKSEIGVTLDDAFYEAKDKTAHLTGTLRYEASPQTGIPKYGQFELRIPEALVQPATIADGVASGELKLVNGEYTTKLEITAGGIFANDQPLAGPGIYQLLR</sequence>
<dbReference type="OrthoDB" id="9156027at2"/>
<dbReference type="EMBL" id="WEHX01000015">
    <property type="protein sequence ID" value="KAB7661765.1"/>
    <property type="molecule type" value="Genomic_DNA"/>
</dbReference>
<name>A0A6I1ELQ2_9BURK</name>
<dbReference type="Proteomes" id="UP000430564">
    <property type="component" value="Unassembled WGS sequence"/>
</dbReference>
<gene>
    <name evidence="1" type="ORF">GBM95_04045</name>
</gene>
<proteinExistence type="predicted"/>
<organism evidence="1 2">
    <name type="scientific">Sutterella seckii</name>
    <dbReference type="NCBI Taxonomy" id="1944635"/>
    <lineage>
        <taxon>Bacteria</taxon>
        <taxon>Pseudomonadati</taxon>
        <taxon>Pseudomonadota</taxon>
        <taxon>Betaproteobacteria</taxon>
        <taxon>Burkholderiales</taxon>
        <taxon>Sutterellaceae</taxon>
        <taxon>Sutterella</taxon>
    </lineage>
</organism>
<reference evidence="1 2" key="1">
    <citation type="submission" date="2019-10" db="EMBL/GenBank/DDBJ databases">
        <title>Genome diversity of Sutterella seckii.</title>
        <authorList>
            <person name="Chaplin A.V."/>
            <person name="Sokolova S.R."/>
            <person name="Mosin K.A."/>
            <person name="Ivanova E.L."/>
            <person name="Kochetkova T.O."/>
            <person name="Goltsov A.Y."/>
            <person name="Trofimov D.Y."/>
            <person name="Efimov B.A."/>
        </authorList>
    </citation>
    <scope>NUCLEOTIDE SEQUENCE [LARGE SCALE GENOMIC DNA]</scope>
    <source>
        <strain evidence="1 2">ASD393</strain>
    </source>
</reference>